<keyword evidence="7" id="KW-0255">Endonuclease</keyword>
<dbReference type="InterPro" id="IPR000055">
    <property type="entry name" value="Restrct_endonuc_typeI_TRD"/>
</dbReference>
<dbReference type="InterPro" id="IPR051212">
    <property type="entry name" value="Type-I_RE_S_subunit"/>
</dbReference>
<evidence type="ECO:0000313" key="7">
    <source>
        <dbReference type="EMBL" id="MBD2738116.1"/>
    </source>
</evidence>
<evidence type="ECO:0000256" key="5">
    <source>
        <dbReference type="SAM" id="MobiDB-lite"/>
    </source>
</evidence>
<protein>
    <submittedName>
        <fullName evidence="7">Restriction endonuclease subunit S</fullName>
    </submittedName>
</protein>
<feature type="compositionally biased region" description="Basic and acidic residues" evidence="5">
    <location>
        <begin position="479"/>
        <end position="490"/>
    </location>
</feature>
<keyword evidence="7" id="KW-0540">Nuclease</keyword>
<keyword evidence="2" id="KW-0680">Restriction system</keyword>
<dbReference type="InterPro" id="IPR044946">
    <property type="entry name" value="Restrct_endonuc_typeI_TRD_sf"/>
</dbReference>
<organism evidence="7 8">
    <name type="scientific">Nostoc paludosum FACHB-159</name>
    <dbReference type="NCBI Taxonomy" id="2692908"/>
    <lineage>
        <taxon>Bacteria</taxon>
        <taxon>Bacillati</taxon>
        <taxon>Cyanobacteriota</taxon>
        <taxon>Cyanophyceae</taxon>
        <taxon>Nostocales</taxon>
        <taxon>Nostocaceae</taxon>
        <taxon>Nostoc</taxon>
    </lineage>
</organism>
<dbReference type="PANTHER" id="PTHR43140:SF1">
    <property type="entry name" value="TYPE I RESTRICTION ENZYME ECOKI SPECIFICITY SUBUNIT"/>
    <property type="match status" value="1"/>
</dbReference>
<reference evidence="7 8" key="1">
    <citation type="journal article" date="2020" name="ISME J.">
        <title>Comparative genomics reveals insights into cyanobacterial evolution and habitat adaptation.</title>
        <authorList>
            <person name="Chen M.Y."/>
            <person name="Teng W.K."/>
            <person name="Zhao L."/>
            <person name="Hu C.X."/>
            <person name="Zhou Y.K."/>
            <person name="Han B.P."/>
            <person name="Song L.R."/>
            <person name="Shu W.S."/>
        </authorList>
    </citation>
    <scope>NUCLEOTIDE SEQUENCE [LARGE SCALE GENOMIC DNA]</scope>
    <source>
        <strain evidence="7 8">FACHB-159</strain>
    </source>
</reference>
<sequence length="508" mass="56700">MVGISNELIELPEGWEWITLEEIASHVSGVAFKSGDFTNYGIQVIRLGNVYKGELNLSREPVFLPENFLSSNFIVKPGDIVISQTGTRFKRDYGYFVLIPNDAPKLFLNQRLLAITCHPLINSKYIVLASKFKVYQDYFFSQETGGVNQGNVGVAGVMKGPVPLAPINEQKRIVAKIEELNDRTQKAKEALDSIPQLCDRFRQSVLAAAFRGDLTADWREENLDVEPASILLEKLKKRSPQLENDLSEYDLSDIPDSWIWINVESIGDVKGGKRLPKGESLVDENTGYPYIKAGNLKNGTVILSEIQFIPKHIQPLIKNYTVASGDVYITIVGACIGDAGIIPTELDGANLTENAAKICNLFVINNEYLSLWLRSSLCQEIIKSKILSAAQGKLALTRIKTLPIPLPPIQEQLEIISRVRDLVNFTVRMTQCYISMNPKLDQLNQSILAKAFRGELVPQDPDDEPASVLLERIRAERDKLNNSKAKSDRTSKRKRNTVEGQGVLPGFE</sequence>
<evidence type="ECO:0000256" key="2">
    <source>
        <dbReference type="ARBA" id="ARBA00022747"/>
    </source>
</evidence>
<evidence type="ECO:0000256" key="3">
    <source>
        <dbReference type="ARBA" id="ARBA00023125"/>
    </source>
</evidence>
<feature type="region of interest" description="Disordered" evidence="5">
    <location>
        <begin position="479"/>
        <end position="508"/>
    </location>
</feature>
<keyword evidence="3" id="KW-0238">DNA-binding</keyword>
<evidence type="ECO:0000256" key="1">
    <source>
        <dbReference type="ARBA" id="ARBA00010923"/>
    </source>
</evidence>
<dbReference type="CDD" id="cd17256">
    <property type="entry name" value="RMtype1_S_EcoJA65PI-TRD1-CR1_like"/>
    <property type="match status" value="1"/>
</dbReference>
<dbReference type="CDD" id="cd17278">
    <property type="entry name" value="RMtype1_S_LdeBORF1052P-TRD2-CR2"/>
    <property type="match status" value="1"/>
</dbReference>
<comment type="caution">
    <text evidence="7">The sequence shown here is derived from an EMBL/GenBank/DDBJ whole genome shotgun (WGS) entry which is preliminary data.</text>
</comment>
<dbReference type="EMBL" id="JACJTU010000043">
    <property type="protein sequence ID" value="MBD2738116.1"/>
    <property type="molecule type" value="Genomic_DNA"/>
</dbReference>
<evidence type="ECO:0000313" key="8">
    <source>
        <dbReference type="Proteomes" id="UP000637383"/>
    </source>
</evidence>
<dbReference type="RefSeq" id="WP_190958673.1">
    <property type="nucleotide sequence ID" value="NZ_JACJTU010000043.1"/>
</dbReference>
<dbReference type="PANTHER" id="PTHR43140">
    <property type="entry name" value="TYPE-1 RESTRICTION ENZYME ECOKI SPECIFICITY PROTEIN"/>
    <property type="match status" value="1"/>
</dbReference>
<gene>
    <name evidence="7" type="ORF">H6H03_30240</name>
</gene>
<accession>A0ABR8KGY2</accession>
<keyword evidence="8" id="KW-1185">Reference proteome</keyword>
<evidence type="ECO:0000259" key="6">
    <source>
        <dbReference type="Pfam" id="PF01420"/>
    </source>
</evidence>
<comment type="similarity">
    <text evidence="1">Belongs to the type-I restriction system S methylase family.</text>
</comment>
<feature type="domain" description="Type I restriction modification DNA specificity" evidence="6">
    <location>
        <begin position="12"/>
        <end position="185"/>
    </location>
</feature>
<dbReference type="Gene3D" id="3.90.220.20">
    <property type="entry name" value="DNA methylase specificity domains"/>
    <property type="match status" value="2"/>
</dbReference>
<dbReference type="Pfam" id="PF01420">
    <property type="entry name" value="Methylase_S"/>
    <property type="match status" value="2"/>
</dbReference>
<name>A0ABR8KGY2_9NOSO</name>
<proteinExistence type="inferred from homology"/>
<dbReference type="GO" id="GO:0004519">
    <property type="term" value="F:endonuclease activity"/>
    <property type="evidence" value="ECO:0007669"/>
    <property type="project" value="UniProtKB-KW"/>
</dbReference>
<evidence type="ECO:0000256" key="4">
    <source>
        <dbReference type="ARBA" id="ARBA00038652"/>
    </source>
</evidence>
<keyword evidence="7" id="KW-0378">Hydrolase</keyword>
<dbReference type="Proteomes" id="UP000637383">
    <property type="component" value="Unassembled WGS sequence"/>
</dbReference>
<comment type="subunit">
    <text evidence="4">The methyltransferase is composed of M and S polypeptides.</text>
</comment>
<feature type="domain" description="Type I restriction modification DNA specificity" evidence="6">
    <location>
        <begin position="257"/>
        <end position="428"/>
    </location>
</feature>
<dbReference type="SUPFAM" id="SSF116734">
    <property type="entry name" value="DNA methylase specificity domain"/>
    <property type="match status" value="2"/>
</dbReference>